<dbReference type="EMBL" id="BONR01000001">
    <property type="protein sequence ID" value="GIG53568.1"/>
    <property type="molecule type" value="Genomic_DNA"/>
</dbReference>
<comment type="caution">
    <text evidence="1">The sequence shown here is derived from an EMBL/GenBank/DDBJ whole genome shotgun (WGS) entry which is preliminary data.</text>
</comment>
<dbReference type="RefSeq" id="WP_203653019.1">
    <property type="nucleotide sequence ID" value="NZ_BONR01000001.1"/>
</dbReference>
<reference evidence="1" key="1">
    <citation type="submission" date="2021-01" db="EMBL/GenBank/DDBJ databases">
        <title>Whole genome shotgun sequence of Demequina activiva NBRC 110675.</title>
        <authorList>
            <person name="Komaki H."/>
            <person name="Tamura T."/>
        </authorList>
    </citation>
    <scope>NUCLEOTIDE SEQUENCE</scope>
    <source>
        <strain evidence="1">NBRC 110675</strain>
    </source>
</reference>
<keyword evidence="2" id="KW-1185">Reference proteome</keyword>
<proteinExistence type="predicted"/>
<evidence type="ECO:0000313" key="1">
    <source>
        <dbReference type="EMBL" id="GIG53568.1"/>
    </source>
</evidence>
<accession>A0A919Q3D1</accession>
<dbReference type="AlphaFoldDB" id="A0A919Q3D1"/>
<sequence>MAQRRRGGGVAALLVLAGAGAAAILWGPSLWSRYGDEVLPSGQCTVTLGDRTDTKTAEQANNIAIIVAGSIRNGLPARAASIAVATALQESSLRNIDYGDRDSVGLFQQRPSQGWGTVEQIMDPYYSTDKFYEGLEKIANWTELEITVAAQAVQRSAFPDAYADHEEEGRLWASALTGNGGDVTCDLGDAGAMTARAFSDRIAADFGEGAYELLVGEMSTETTTLTATAGDATLDAAIQRWAVAVADAEGVVASVDGDAAWQRDEDAAVAAPSDATQISVHTP</sequence>
<protein>
    <submittedName>
        <fullName evidence="1">Uncharacterized protein</fullName>
    </submittedName>
</protein>
<gene>
    <name evidence="1" type="ORF">Dac01nite_03200</name>
</gene>
<name>A0A919Q3D1_9MICO</name>
<evidence type="ECO:0000313" key="2">
    <source>
        <dbReference type="Proteomes" id="UP000652354"/>
    </source>
</evidence>
<organism evidence="1 2">
    <name type="scientific">Demequina activiva</name>
    <dbReference type="NCBI Taxonomy" id="1582364"/>
    <lineage>
        <taxon>Bacteria</taxon>
        <taxon>Bacillati</taxon>
        <taxon>Actinomycetota</taxon>
        <taxon>Actinomycetes</taxon>
        <taxon>Micrococcales</taxon>
        <taxon>Demequinaceae</taxon>
        <taxon>Demequina</taxon>
    </lineage>
</organism>
<dbReference type="Proteomes" id="UP000652354">
    <property type="component" value="Unassembled WGS sequence"/>
</dbReference>